<gene>
    <name evidence="1" type="ORF">JOB18_000485</name>
</gene>
<dbReference type="Proteomes" id="UP000693946">
    <property type="component" value="Linkage Group LG21"/>
</dbReference>
<organism evidence="1 2">
    <name type="scientific">Solea senegalensis</name>
    <name type="common">Senegalese sole</name>
    <dbReference type="NCBI Taxonomy" id="28829"/>
    <lineage>
        <taxon>Eukaryota</taxon>
        <taxon>Metazoa</taxon>
        <taxon>Chordata</taxon>
        <taxon>Craniata</taxon>
        <taxon>Vertebrata</taxon>
        <taxon>Euteleostomi</taxon>
        <taxon>Actinopterygii</taxon>
        <taxon>Neopterygii</taxon>
        <taxon>Teleostei</taxon>
        <taxon>Neoteleostei</taxon>
        <taxon>Acanthomorphata</taxon>
        <taxon>Carangaria</taxon>
        <taxon>Pleuronectiformes</taxon>
        <taxon>Pleuronectoidei</taxon>
        <taxon>Soleidae</taxon>
        <taxon>Solea</taxon>
    </lineage>
</organism>
<name>A0AAV6R0D7_SOLSE</name>
<accession>A0AAV6R0D7</accession>
<dbReference type="EMBL" id="JAGKHQ010000014">
    <property type="protein sequence ID" value="KAG7498174.1"/>
    <property type="molecule type" value="Genomic_DNA"/>
</dbReference>
<reference evidence="1 2" key="1">
    <citation type="journal article" date="2021" name="Sci. Rep.">
        <title>Chromosome anchoring in Senegalese sole (Solea senegalensis) reveals sex-associated markers and genome rearrangements in flatfish.</title>
        <authorList>
            <person name="Guerrero-Cozar I."/>
            <person name="Gomez-Garrido J."/>
            <person name="Berbel C."/>
            <person name="Martinez-Blanch J.F."/>
            <person name="Alioto T."/>
            <person name="Claros M.G."/>
            <person name="Gagnaire P.A."/>
            <person name="Manchado M."/>
        </authorList>
    </citation>
    <scope>NUCLEOTIDE SEQUENCE [LARGE SCALE GENOMIC DNA]</scope>
    <source>
        <strain evidence="1">Sse05_10M</strain>
    </source>
</reference>
<keyword evidence="2" id="KW-1185">Reference proteome</keyword>
<comment type="caution">
    <text evidence="1">The sequence shown here is derived from an EMBL/GenBank/DDBJ whole genome shotgun (WGS) entry which is preliminary data.</text>
</comment>
<dbReference type="AlphaFoldDB" id="A0AAV6R0D7"/>
<evidence type="ECO:0000313" key="2">
    <source>
        <dbReference type="Proteomes" id="UP000693946"/>
    </source>
</evidence>
<evidence type="ECO:0000313" key="1">
    <source>
        <dbReference type="EMBL" id="KAG7498174.1"/>
    </source>
</evidence>
<proteinExistence type="predicted"/>
<sequence length="58" mass="6320">MSLLPLQCPAVLSSALQLLHPQPAQLLLNASAARVLSRVEFFTSEELLFLSTHHLPAV</sequence>
<protein>
    <submittedName>
        <fullName evidence="1">Uncharacterized protein</fullName>
    </submittedName>
</protein>